<dbReference type="Gene3D" id="3.30.2010.10">
    <property type="entry name" value="Metalloproteases ('zincins'), catalytic domain"/>
    <property type="match status" value="1"/>
</dbReference>
<sequence>MTSSRPDARPSTRTPARTASGTGRRRASGPGGPGREIEDLEVDGTFVRIVRSSRRTRTISAAWRDGRVQVSVPMGLGAEAERDWARRMLKKVASRQPAGPDSDGDLLARARKLARTWLGGEVDPSEVVWSTRQQRRWGSCTPTTGRIRIAAEVAGMPGWVLDGVLVHELVHLKHGDHSAAFHAMAERYPRQKEAMAFLNGVSHATGRGLTGPDGEPDSGEPDTGDMDD</sequence>
<proteinExistence type="predicted"/>
<dbReference type="InterPro" id="IPR053136">
    <property type="entry name" value="UTP_pyrophosphatase-like"/>
</dbReference>
<dbReference type="Proteomes" id="UP001589766">
    <property type="component" value="Unassembled WGS sequence"/>
</dbReference>
<evidence type="ECO:0000313" key="4">
    <source>
        <dbReference type="Proteomes" id="UP001589766"/>
    </source>
</evidence>
<dbReference type="EMBL" id="JBHLWH010000014">
    <property type="protein sequence ID" value="MFC0247955.1"/>
    <property type="molecule type" value="Genomic_DNA"/>
</dbReference>
<dbReference type="RefSeq" id="WP_378040587.1">
    <property type="nucleotide sequence ID" value="NZ_JBHLWH010000014.1"/>
</dbReference>
<dbReference type="PANTHER" id="PTHR30399:SF1">
    <property type="entry name" value="UTP PYROPHOSPHATASE"/>
    <property type="match status" value="1"/>
</dbReference>
<keyword evidence="3" id="KW-0378">Hydrolase</keyword>
<protein>
    <submittedName>
        <fullName evidence="3">M48 family metallopeptidase</fullName>
        <ecNumber evidence="3">3.4.24.-</ecNumber>
    </submittedName>
</protein>
<feature type="region of interest" description="Disordered" evidence="1">
    <location>
        <begin position="203"/>
        <end position="228"/>
    </location>
</feature>
<evidence type="ECO:0000256" key="1">
    <source>
        <dbReference type="SAM" id="MobiDB-lite"/>
    </source>
</evidence>
<keyword evidence="4" id="KW-1185">Reference proteome</keyword>
<feature type="domain" description="YgjP-like metallopeptidase" evidence="2">
    <location>
        <begin position="132"/>
        <end position="196"/>
    </location>
</feature>
<feature type="compositionally biased region" description="Acidic residues" evidence="1">
    <location>
        <begin position="214"/>
        <end position="228"/>
    </location>
</feature>
<feature type="compositionally biased region" description="Low complexity" evidence="1">
    <location>
        <begin position="11"/>
        <end position="22"/>
    </location>
</feature>
<dbReference type="InterPro" id="IPR002725">
    <property type="entry name" value="YgjP-like_metallopeptidase"/>
</dbReference>
<feature type="compositionally biased region" description="Basic and acidic residues" evidence="1">
    <location>
        <begin position="1"/>
        <end position="10"/>
    </location>
</feature>
<reference evidence="3 4" key="1">
    <citation type="submission" date="2024-09" db="EMBL/GenBank/DDBJ databases">
        <authorList>
            <person name="Sun Q."/>
            <person name="Mori K."/>
        </authorList>
    </citation>
    <scope>NUCLEOTIDE SEQUENCE [LARGE SCALE GENOMIC DNA]</scope>
    <source>
        <strain evidence="3 4">CCM 7609</strain>
    </source>
</reference>
<dbReference type="EC" id="3.4.24.-" evidence="3"/>
<gene>
    <name evidence="3" type="ORF">ACFFIO_05515</name>
</gene>
<organism evidence="3 4">
    <name type="scientific">Citricoccus parietis</name>
    <dbReference type="NCBI Taxonomy" id="592307"/>
    <lineage>
        <taxon>Bacteria</taxon>
        <taxon>Bacillati</taxon>
        <taxon>Actinomycetota</taxon>
        <taxon>Actinomycetes</taxon>
        <taxon>Micrococcales</taxon>
        <taxon>Micrococcaceae</taxon>
        <taxon>Citricoccus</taxon>
    </lineage>
</organism>
<evidence type="ECO:0000259" key="2">
    <source>
        <dbReference type="Pfam" id="PF01863"/>
    </source>
</evidence>
<comment type="caution">
    <text evidence="3">The sequence shown here is derived from an EMBL/GenBank/DDBJ whole genome shotgun (WGS) entry which is preliminary data.</text>
</comment>
<dbReference type="PANTHER" id="PTHR30399">
    <property type="entry name" value="UNCHARACTERIZED PROTEIN YGJP"/>
    <property type="match status" value="1"/>
</dbReference>
<dbReference type="CDD" id="cd07344">
    <property type="entry name" value="M48_yhfN_like"/>
    <property type="match status" value="1"/>
</dbReference>
<dbReference type="GO" id="GO:0016787">
    <property type="term" value="F:hydrolase activity"/>
    <property type="evidence" value="ECO:0007669"/>
    <property type="project" value="UniProtKB-KW"/>
</dbReference>
<dbReference type="Pfam" id="PF01863">
    <property type="entry name" value="YgjP-like"/>
    <property type="match status" value="1"/>
</dbReference>
<accession>A0ABV6F4A5</accession>
<evidence type="ECO:0000313" key="3">
    <source>
        <dbReference type="EMBL" id="MFC0247955.1"/>
    </source>
</evidence>
<name>A0ABV6F4A5_9MICC</name>
<feature type="region of interest" description="Disordered" evidence="1">
    <location>
        <begin position="1"/>
        <end position="38"/>
    </location>
</feature>